<evidence type="ECO:0000313" key="3">
    <source>
        <dbReference type="Proteomes" id="UP000297998"/>
    </source>
</evidence>
<comment type="caution">
    <text evidence="2">The sequence shown here is derived from an EMBL/GenBank/DDBJ whole genome shotgun (WGS) entry which is preliminary data.</text>
</comment>
<evidence type="ECO:0008006" key="4">
    <source>
        <dbReference type="Google" id="ProtNLM"/>
    </source>
</evidence>
<reference evidence="2 3" key="1">
    <citation type="submission" date="2019-03" db="EMBL/GenBank/DDBJ databases">
        <title>Empedobacter tilapiae sp. nov., isolated from an intestine of Nile tilapia Oreochromis niloticus.</title>
        <authorList>
            <person name="Kim Y.-O."/>
            <person name="Yoon J.-H."/>
        </authorList>
    </citation>
    <scope>NUCLEOTIDE SEQUENCE [LARGE SCALE GENOMIC DNA]</scope>
    <source>
        <strain evidence="2 3">MRS2</strain>
    </source>
</reference>
<accession>A0A4Z1ATU0</accession>
<dbReference type="RefSeq" id="WP_135836759.1">
    <property type="nucleotide sequence ID" value="NZ_SRPE01000014.1"/>
</dbReference>
<proteinExistence type="predicted"/>
<organism evidence="2 3">
    <name type="scientific">Empedobacter tilapiae</name>
    <dbReference type="NCBI Taxonomy" id="2491114"/>
    <lineage>
        <taxon>Bacteria</taxon>
        <taxon>Pseudomonadati</taxon>
        <taxon>Bacteroidota</taxon>
        <taxon>Flavobacteriia</taxon>
        <taxon>Flavobacteriales</taxon>
        <taxon>Weeksellaceae</taxon>
        <taxon>Empedobacter</taxon>
    </lineage>
</organism>
<sequence>MKKHLVILMSLLSSVTLFSQVGINTENPQGIFNVDGGKNNANTGTPSADQQKDDFVILADGSVGIGTTEPNASAILELNVNQLANGSKKGFLAPRVALSAYNDSSTIPSPATGLLVYNTGEVSTFTYKGYVFWDGKQWKTLDGKLLIPGTLGSLSCTGASLNPITYTAGIAYEGALTIPYTGGNGGIYPAQSIGPVNGLTATLNDGNFSVGTGQLVYTITGTPTVSSPSTTEFSINIGGQSCSAIVGAGVVLQPGEYQFFNYEVLASTTGLLSSMVSDAPILGGKVRIDPYFSSSSNQANAVTWNPRVYNVHSSNIKISYAAVSSVDNFRRSNVLLAPNGYMETDNGMYLGYGYNDITSSTPRTSVTGSDNSAETETIDFIIDGIWYRVIIYIVVDNKNTTSDADNTRVINITAQRMSGY</sequence>
<keyword evidence="3" id="KW-1185">Reference proteome</keyword>
<feature type="chain" id="PRO_5021254274" description="T9SS C-terminal target domain-containing protein" evidence="1">
    <location>
        <begin position="20"/>
        <end position="420"/>
    </location>
</feature>
<dbReference type="OrthoDB" id="1246284at2"/>
<gene>
    <name evidence="2" type="ORF">E4J94_15825</name>
</gene>
<evidence type="ECO:0000313" key="2">
    <source>
        <dbReference type="EMBL" id="TGN22513.1"/>
    </source>
</evidence>
<feature type="signal peptide" evidence="1">
    <location>
        <begin position="1"/>
        <end position="19"/>
    </location>
</feature>
<keyword evidence="1" id="KW-0732">Signal</keyword>
<protein>
    <recommendedName>
        <fullName evidence="4">T9SS C-terminal target domain-containing protein</fullName>
    </recommendedName>
</protein>
<dbReference type="EMBL" id="SRPE01000014">
    <property type="protein sequence ID" value="TGN22513.1"/>
    <property type="molecule type" value="Genomic_DNA"/>
</dbReference>
<evidence type="ECO:0000256" key="1">
    <source>
        <dbReference type="SAM" id="SignalP"/>
    </source>
</evidence>
<dbReference type="AlphaFoldDB" id="A0A4Z1ATU0"/>
<dbReference type="Proteomes" id="UP000297998">
    <property type="component" value="Unassembled WGS sequence"/>
</dbReference>
<name>A0A4Z1ATU0_9FLAO</name>